<evidence type="ECO:0000313" key="2">
    <source>
        <dbReference type="EMBL" id="SBW22973.1"/>
    </source>
</evidence>
<feature type="domain" description="PhnB-like" evidence="1">
    <location>
        <begin position="3"/>
        <end position="116"/>
    </location>
</feature>
<reference evidence="3" key="1">
    <citation type="submission" date="2016-02" db="EMBL/GenBank/DDBJ databases">
        <authorList>
            <person name="Wibberg D."/>
        </authorList>
    </citation>
    <scope>NUCLEOTIDE SEQUENCE [LARGE SCALE GENOMIC DNA]</scope>
</reference>
<keyword evidence="3" id="KW-1185">Reference proteome</keyword>
<dbReference type="PANTHER" id="PTHR33990">
    <property type="entry name" value="PROTEIN YJDN-RELATED"/>
    <property type="match status" value="1"/>
</dbReference>
<evidence type="ECO:0000259" key="1">
    <source>
        <dbReference type="Pfam" id="PF06983"/>
    </source>
</evidence>
<protein>
    <submittedName>
        <fullName evidence="2">3-demethylubiquinone-9 3-methyltransferase</fullName>
    </submittedName>
</protein>
<dbReference type="PANTHER" id="PTHR33990:SF2">
    <property type="entry name" value="PHNB-LIKE DOMAIN-CONTAINING PROTEIN"/>
    <property type="match status" value="1"/>
</dbReference>
<organism evidence="2 3">
    <name type="scientific">Candidatus Protofrankia californiensis</name>
    <dbReference type="NCBI Taxonomy" id="1839754"/>
    <lineage>
        <taxon>Bacteria</taxon>
        <taxon>Bacillati</taxon>
        <taxon>Actinomycetota</taxon>
        <taxon>Actinomycetes</taxon>
        <taxon>Frankiales</taxon>
        <taxon>Frankiaceae</taxon>
        <taxon>Protofrankia</taxon>
    </lineage>
</organism>
<dbReference type="EMBL" id="FLUV01001415">
    <property type="protein sequence ID" value="SBW22973.1"/>
    <property type="molecule type" value="Genomic_DNA"/>
</dbReference>
<sequence length="157" mass="17308">MPKTTPCLWFDTQAEDAAQFYTSIFPSSAIVDVTRYGPGAPRPEGMVMTVTFVLDGQEYVALNGGPEFTFSEAISFQVSCASQADVDEYWSRLTDGGEEGPCGWLKDRYGLSWQIVPTALRDLLADPDPGRSQRAMQAMLQMKKIDIAELQRAADQA</sequence>
<dbReference type="PIRSF" id="PIRSF021700">
    <property type="entry name" value="3_dmu_93_MTrfase"/>
    <property type="match status" value="1"/>
</dbReference>
<name>A0A1C3NZH6_9ACTN</name>
<accession>A0A1C3NZH6</accession>
<proteinExistence type="predicted"/>
<keyword evidence="2" id="KW-0830">Ubiquinone</keyword>
<evidence type="ECO:0000313" key="3">
    <source>
        <dbReference type="Proteomes" id="UP000199013"/>
    </source>
</evidence>
<dbReference type="GO" id="GO:0008168">
    <property type="term" value="F:methyltransferase activity"/>
    <property type="evidence" value="ECO:0007669"/>
    <property type="project" value="UniProtKB-KW"/>
</dbReference>
<dbReference type="Gene3D" id="3.10.180.10">
    <property type="entry name" value="2,3-Dihydroxybiphenyl 1,2-Dioxygenase, domain 1"/>
    <property type="match status" value="1"/>
</dbReference>
<gene>
    <name evidence="2" type="ORF">FDG2_3378</name>
</gene>
<keyword evidence="2" id="KW-0489">Methyltransferase</keyword>
<dbReference type="InterPro" id="IPR028973">
    <property type="entry name" value="PhnB-like"/>
</dbReference>
<dbReference type="InterPro" id="IPR009725">
    <property type="entry name" value="3_dmu_93_MTrfase"/>
</dbReference>
<dbReference type="InterPro" id="IPR029068">
    <property type="entry name" value="Glyas_Bleomycin-R_OHBP_Dase"/>
</dbReference>
<dbReference type="Pfam" id="PF06983">
    <property type="entry name" value="3-dmu-9_3-mt"/>
    <property type="match status" value="1"/>
</dbReference>
<dbReference type="Proteomes" id="UP000199013">
    <property type="component" value="Unassembled WGS sequence"/>
</dbReference>
<dbReference type="CDD" id="cd06588">
    <property type="entry name" value="PhnB_like"/>
    <property type="match status" value="1"/>
</dbReference>
<dbReference type="AlphaFoldDB" id="A0A1C3NZH6"/>
<keyword evidence="2" id="KW-0808">Transferase</keyword>
<dbReference type="SUPFAM" id="SSF54593">
    <property type="entry name" value="Glyoxalase/Bleomycin resistance protein/Dihydroxybiphenyl dioxygenase"/>
    <property type="match status" value="1"/>
</dbReference>
<dbReference type="GO" id="GO:0032259">
    <property type="term" value="P:methylation"/>
    <property type="evidence" value="ECO:0007669"/>
    <property type="project" value="UniProtKB-KW"/>
</dbReference>